<dbReference type="InterPro" id="IPR025963">
    <property type="entry name" value="FLgD_Tudor"/>
</dbReference>
<organism evidence="8 9">
    <name type="scientific">Arboricoccus pini</name>
    <dbReference type="NCBI Taxonomy" id="1963835"/>
    <lineage>
        <taxon>Bacteria</taxon>
        <taxon>Pseudomonadati</taxon>
        <taxon>Pseudomonadota</taxon>
        <taxon>Alphaproteobacteria</taxon>
        <taxon>Geminicoccales</taxon>
        <taxon>Geminicoccaceae</taxon>
        <taxon>Arboricoccus</taxon>
    </lineage>
</organism>
<dbReference type="Pfam" id="PF13860">
    <property type="entry name" value="FlgD_ig"/>
    <property type="match status" value="1"/>
</dbReference>
<evidence type="ECO:0000256" key="4">
    <source>
        <dbReference type="ARBA" id="ARBA00024746"/>
    </source>
</evidence>
<comment type="function">
    <text evidence="4 5">Required for flagellar hook formation. May act as a scaffolding protein.</text>
</comment>
<evidence type="ECO:0000256" key="3">
    <source>
        <dbReference type="ARBA" id="ARBA00022795"/>
    </source>
</evidence>
<sequence>MTTVSSSTSSSTTTASSAAASARTSLAGDYTNFLKLLTTQLQNQDPLSPMDTDKFTSQLVQYSQVEQQLATNTKLDTLAASSASASQAAAVNYLGAKIDLNNALTELTSSGATVTYKLASEATDVDLSFYNSDNKLVYTQVGKLAAGVNTVTWDGTLDDGTQAAAGTYRVAISAKDATGAAVSSTVDSSGTVTSVNFAADGVTLGVAGTTVPLSSVNTVSIPQS</sequence>
<keyword evidence="9" id="KW-1185">Reference proteome</keyword>
<evidence type="ECO:0000259" key="7">
    <source>
        <dbReference type="Pfam" id="PF13861"/>
    </source>
</evidence>
<feature type="domain" description="FlgD/Vpr Ig-like" evidence="6">
    <location>
        <begin position="110"/>
        <end position="176"/>
    </location>
</feature>
<dbReference type="Gene3D" id="2.30.30.910">
    <property type="match status" value="1"/>
</dbReference>
<accession>A0A212RBK7</accession>
<keyword evidence="3 5" id="KW-1005">Bacterial flagellum biogenesis</keyword>
<keyword evidence="8" id="KW-0969">Cilium</keyword>
<protein>
    <recommendedName>
        <fullName evidence="2 5">Basal-body rod modification protein FlgD</fullName>
    </recommendedName>
</protein>
<feature type="domain" description="FlgD Tudor-like" evidence="7">
    <location>
        <begin position="90"/>
        <end position="216"/>
    </location>
</feature>
<dbReference type="GO" id="GO:0044781">
    <property type="term" value="P:bacterial-type flagellum organization"/>
    <property type="evidence" value="ECO:0007669"/>
    <property type="project" value="UniProtKB-UniRule"/>
</dbReference>
<dbReference type="Gene3D" id="2.60.40.4070">
    <property type="match status" value="1"/>
</dbReference>
<dbReference type="InterPro" id="IPR005648">
    <property type="entry name" value="FlgD"/>
</dbReference>
<proteinExistence type="inferred from homology"/>
<dbReference type="Pfam" id="PF03963">
    <property type="entry name" value="FlgD"/>
    <property type="match status" value="1"/>
</dbReference>
<evidence type="ECO:0000256" key="2">
    <source>
        <dbReference type="ARBA" id="ARBA00016013"/>
    </source>
</evidence>
<dbReference type="RefSeq" id="WP_088561596.1">
    <property type="nucleotide sequence ID" value="NZ_FYEH01000007.1"/>
</dbReference>
<evidence type="ECO:0000313" key="8">
    <source>
        <dbReference type="EMBL" id="SNB69597.1"/>
    </source>
</evidence>
<comment type="similarity">
    <text evidence="1 5">Belongs to the FlgD family.</text>
</comment>
<keyword evidence="8" id="KW-0282">Flagellum</keyword>
<keyword evidence="8" id="KW-0966">Cell projection</keyword>
<evidence type="ECO:0000256" key="1">
    <source>
        <dbReference type="ARBA" id="ARBA00010577"/>
    </source>
</evidence>
<evidence type="ECO:0000256" key="5">
    <source>
        <dbReference type="RuleBase" id="RU362076"/>
    </source>
</evidence>
<dbReference type="EMBL" id="FYEH01000007">
    <property type="protein sequence ID" value="SNB69597.1"/>
    <property type="molecule type" value="Genomic_DNA"/>
</dbReference>
<gene>
    <name evidence="8" type="ORF">SAMN07250955_10716</name>
</gene>
<name>A0A212RBK7_9PROT</name>
<dbReference type="Proteomes" id="UP000197065">
    <property type="component" value="Unassembled WGS sequence"/>
</dbReference>
<dbReference type="Pfam" id="PF13861">
    <property type="entry name" value="FLgD_tudor"/>
    <property type="match status" value="1"/>
</dbReference>
<evidence type="ECO:0000259" key="6">
    <source>
        <dbReference type="Pfam" id="PF13860"/>
    </source>
</evidence>
<dbReference type="AlphaFoldDB" id="A0A212RBK7"/>
<reference evidence="8 9" key="1">
    <citation type="submission" date="2017-06" db="EMBL/GenBank/DDBJ databases">
        <authorList>
            <person name="Kim H.J."/>
            <person name="Triplett B.A."/>
        </authorList>
    </citation>
    <scope>NUCLEOTIDE SEQUENCE [LARGE SCALE GENOMIC DNA]</scope>
    <source>
        <strain evidence="8 9">B29T1</strain>
    </source>
</reference>
<evidence type="ECO:0000313" key="9">
    <source>
        <dbReference type="Proteomes" id="UP000197065"/>
    </source>
</evidence>
<dbReference type="OrthoDB" id="9785233at2"/>
<dbReference type="InterPro" id="IPR025965">
    <property type="entry name" value="FlgD/Vpr_Ig-like"/>
</dbReference>